<dbReference type="CDD" id="cd08995">
    <property type="entry name" value="GH32_EcAec43-like"/>
    <property type="match status" value="1"/>
</dbReference>
<gene>
    <name evidence="6" type="ORF">ADH66_05480</name>
    <name evidence="7" type="ORF">I5Q82_15565</name>
</gene>
<dbReference type="InterPro" id="IPR023296">
    <property type="entry name" value="Glyco_hydro_beta-prop_sf"/>
</dbReference>
<keyword evidence="3" id="KW-0378">Hydrolase</keyword>
<dbReference type="KEGG" id="amur:ADH66_05480"/>
<protein>
    <recommendedName>
        <fullName evidence="2">beta-fructofuranosidase</fullName>
        <ecNumber evidence="2">3.2.1.26</ecNumber>
    </recommendedName>
</protein>
<name>A0A1Z2XNZ0_9FIRM</name>
<dbReference type="Proteomes" id="UP000596035">
    <property type="component" value="Chromosome"/>
</dbReference>
<dbReference type="GO" id="GO:0005975">
    <property type="term" value="P:carbohydrate metabolic process"/>
    <property type="evidence" value="ECO:0007669"/>
    <property type="project" value="InterPro"/>
</dbReference>
<dbReference type="Gene3D" id="2.60.120.560">
    <property type="entry name" value="Exo-inulinase, domain 1"/>
    <property type="match status" value="1"/>
</dbReference>
<evidence type="ECO:0000256" key="1">
    <source>
        <dbReference type="ARBA" id="ARBA00009902"/>
    </source>
</evidence>
<sequence length="476" mass="55491">MKPKLFYTAPNAKCGDIIPKYIDGKYQLFYLKHWLDRDAPDFVPGWHRMESKDLVHMGPETPIHVRGGTGDIVCRNGQWHLFACIFPEGKQYVTHYISKDGSLDNWEYQEADTFGPDGDIYHCSDWRDPRIVYREELGEYWMFLAARANRPHSQTGCVGLCVSKDLKTWEYREPVYFPERFNGACECPDVFRMGDWYYLVFSSYTNLFGTYYVKCHVGETQWQIPKNHRLDARAFYAAKTAGHDMERYICGWNPTKDENIFGFWPDKFKGRDYRTWDWGGGMVVHRLIQQPDGDLGLALPESKKALFTHSVPNSFSPVTEGWQESGGCWTAKTASSQQMLLMQQMPETCYIHVKIRSDGAHQAGVILQASEEMREGYYIYVEPEMNRLVFRSWLRMYEEGGKTFPYDIELEVPLRRPGDGVYHMEVVTEGTVGLVYVNSEAAMSFRMYDYQNRNLGLFSFGKAEFSQIEMREREYE</sequence>
<evidence type="ECO:0000313" key="6">
    <source>
        <dbReference type="EMBL" id="ASB40156.1"/>
    </source>
</evidence>
<accession>A0A1Z2XNZ0</accession>
<evidence type="ECO:0000259" key="5">
    <source>
        <dbReference type="Pfam" id="PF00251"/>
    </source>
</evidence>
<evidence type="ECO:0000256" key="4">
    <source>
        <dbReference type="ARBA" id="ARBA00023295"/>
    </source>
</evidence>
<dbReference type="RefSeq" id="WP_066534678.1">
    <property type="nucleotide sequence ID" value="NZ_CP021422.1"/>
</dbReference>
<evidence type="ECO:0000313" key="7">
    <source>
        <dbReference type="EMBL" id="QQR29443.1"/>
    </source>
</evidence>
<dbReference type="InterPro" id="IPR001362">
    <property type="entry name" value="Glyco_hydro_32"/>
</dbReference>
<reference evidence="8" key="2">
    <citation type="submission" date="2017-05" db="EMBL/GenBank/DDBJ databases">
        <title>Improved OligoMM genomes.</title>
        <authorList>
            <person name="Garzetti D."/>
        </authorList>
    </citation>
    <scope>NUCLEOTIDE SEQUENCE [LARGE SCALE GENOMIC DNA]</scope>
    <source>
        <strain evidence="8">KB18</strain>
    </source>
</reference>
<keyword evidence="8" id="KW-1185">Reference proteome</keyword>
<dbReference type="Gene3D" id="2.115.10.20">
    <property type="entry name" value="Glycosyl hydrolase domain, family 43"/>
    <property type="match status" value="1"/>
</dbReference>
<dbReference type="Proteomes" id="UP000196710">
    <property type="component" value="Chromosome"/>
</dbReference>
<reference evidence="6" key="1">
    <citation type="journal article" date="2017" name="Genome Announc.">
        <title>High-Quality Whole-Genome Sequences of the Oligo-Mouse-Microbiota Bacterial Community.</title>
        <authorList>
            <person name="Garzetti D."/>
            <person name="Brugiroux S."/>
            <person name="Bunk B."/>
            <person name="Pukall R."/>
            <person name="McCoy K.D."/>
            <person name="Macpherson A.J."/>
            <person name="Stecher B."/>
        </authorList>
    </citation>
    <scope>NUCLEOTIDE SEQUENCE</scope>
    <source>
        <strain evidence="6">KB18</strain>
    </source>
</reference>
<dbReference type="EMBL" id="CP021422">
    <property type="protein sequence ID" value="ASB40156.1"/>
    <property type="molecule type" value="Genomic_DNA"/>
</dbReference>
<keyword evidence="4" id="KW-0326">Glycosidase</keyword>
<dbReference type="Pfam" id="PF00251">
    <property type="entry name" value="Glyco_hydro_32N"/>
    <property type="match status" value="1"/>
</dbReference>
<evidence type="ECO:0000313" key="9">
    <source>
        <dbReference type="Proteomes" id="UP000596035"/>
    </source>
</evidence>
<evidence type="ECO:0000313" key="8">
    <source>
        <dbReference type="Proteomes" id="UP000196710"/>
    </source>
</evidence>
<dbReference type="InterPro" id="IPR051214">
    <property type="entry name" value="GH32_Enzymes"/>
</dbReference>
<dbReference type="SUPFAM" id="SSF75005">
    <property type="entry name" value="Arabinanase/levansucrase/invertase"/>
    <property type="match status" value="1"/>
</dbReference>
<proteinExistence type="inferred from homology"/>
<dbReference type="PANTHER" id="PTHR43101:SF1">
    <property type="entry name" value="BETA-FRUCTOSIDASE"/>
    <property type="match status" value="1"/>
</dbReference>
<dbReference type="InterPro" id="IPR013148">
    <property type="entry name" value="Glyco_hydro_32_N"/>
</dbReference>
<dbReference type="AlphaFoldDB" id="A0A1Z2XNZ0"/>
<dbReference type="GO" id="GO:0004564">
    <property type="term" value="F:beta-fructofuranosidase activity"/>
    <property type="evidence" value="ECO:0007669"/>
    <property type="project" value="UniProtKB-EC"/>
</dbReference>
<reference evidence="7 9" key="3">
    <citation type="submission" date="2020-11" db="EMBL/GenBank/DDBJ databases">
        <title>Closed and high quality bacterial genomes of the OMM12 community.</title>
        <authorList>
            <person name="Marbouty M."/>
            <person name="Lamy-Besnier Q."/>
            <person name="Debarbieux L."/>
            <person name="Koszul R."/>
        </authorList>
    </citation>
    <scope>NUCLEOTIDE SEQUENCE [LARGE SCALE GENOMIC DNA]</scope>
    <source>
        <strain evidence="7 9">KB18</strain>
    </source>
</reference>
<feature type="domain" description="Glycosyl hydrolase family 32 N-terminal" evidence="5">
    <location>
        <begin position="20"/>
        <end position="258"/>
    </location>
</feature>
<evidence type="ECO:0000256" key="2">
    <source>
        <dbReference type="ARBA" id="ARBA00012758"/>
    </source>
</evidence>
<dbReference type="PANTHER" id="PTHR43101">
    <property type="entry name" value="BETA-FRUCTOSIDASE"/>
    <property type="match status" value="1"/>
</dbReference>
<evidence type="ECO:0000256" key="3">
    <source>
        <dbReference type="ARBA" id="ARBA00022801"/>
    </source>
</evidence>
<dbReference type="SMART" id="SM00640">
    <property type="entry name" value="Glyco_32"/>
    <property type="match status" value="1"/>
</dbReference>
<organism evidence="7 9">
    <name type="scientific">Acutalibacter muris</name>
    <dbReference type="NCBI Taxonomy" id="1796620"/>
    <lineage>
        <taxon>Bacteria</taxon>
        <taxon>Bacillati</taxon>
        <taxon>Bacillota</taxon>
        <taxon>Clostridia</taxon>
        <taxon>Eubacteriales</taxon>
        <taxon>Acutalibacteraceae</taxon>
        <taxon>Acutalibacter</taxon>
    </lineage>
</organism>
<comment type="similarity">
    <text evidence="1">Belongs to the glycosyl hydrolase 32 family.</text>
</comment>
<dbReference type="EC" id="3.2.1.26" evidence="2"/>
<dbReference type="EMBL" id="CP065321">
    <property type="protein sequence ID" value="QQR29443.1"/>
    <property type="molecule type" value="Genomic_DNA"/>
</dbReference>